<dbReference type="InterPro" id="IPR002818">
    <property type="entry name" value="DJ-1/PfpI"/>
</dbReference>
<feature type="domain" description="DJ-1/PfpI" evidence="1">
    <location>
        <begin position="65"/>
        <end position="197"/>
    </location>
</feature>
<dbReference type="Proteomes" id="UP001175261">
    <property type="component" value="Unassembled WGS sequence"/>
</dbReference>
<dbReference type="SUPFAM" id="SSF52317">
    <property type="entry name" value="Class I glutamine amidotransferase-like"/>
    <property type="match status" value="1"/>
</dbReference>
<evidence type="ECO:0000313" key="3">
    <source>
        <dbReference type="Proteomes" id="UP001175261"/>
    </source>
</evidence>
<dbReference type="Gene3D" id="3.40.50.880">
    <property type="match status" value="1"/>
</dbReference>
<reference evidence="2" key="1">
    <citation type="submission" date="2022-10" db="EMBL/GenBank/DDBJ databases">
        <title>Determination and structural analysis of whole genome sequence of Sarocladium strictum F4-1.</title>
        <authorList>
            <person name="Hu L."/>
            <person name="Jiang Y."/>
        </authorList>
    </citation>
    <scope>NUCLEOTIDE SEQUENCE</scope>
    <source>
        <strain evidence="2">F4-1</strain>
    </source>
</reference>
<proteinExistence type="predicted"/>
<evidence type="ECO:0000313" key="2">
    <source>
        <dbReference type="EMBL" id="KAK0391140.1"/>
    </source>
</evidence>
<dbReference type="InterPro" id="IPR052158">
    <property type="entry name" value="INH-QAR"/>
</dbReference>
<sequence length="234" mass="25679">MATAPLNLENPQRPVHVGVILLNSVTEILDVAPVEFFSMLGVSEDFGMPEGMLPPPQVTSQAIDFRIYWVSEAGPPTTMKLTSNIHLVPTDSFETCPPLDIVLIGAQRFNYTPTAAELAFVRKAYEESSAFLTICGGIGAPLLAGLLEGKTATGPRDFLPLMREQAPEVNWVEKRWVRDGKLWTSGSVLNGTDMMRAFGREIWGGRMGGKGGLLERMERVGAWPARDVDFKDEV</sequence>
<comment type="caution">
    <text evidence="2">The sequence shown here is derived from an EMBL/GenBank/DDBJ whole genome shotgun (WGS) entry which is preliminary data.</text>
</comment>
<protein>
    <recommendedName>
        <fullName evidence="1">DJ-1/PfpI domain-containing protein</fullName>
    </recommendedName>
</protein>
<organism evidence="2 3">
    <name type="scientific">Sarocladium strictum</name>
    <name type="common">Black bundle disease fungus</name>
    <name type="synonym">Acremonium strictum</name>
    <dbReference type="NCBI Taxonomy" id="5046"/>
    <lineage>
        <taxon>Eukaryota</taxon>
        <taxon>Fungi</taxon>
        <taxon>Dikarya</taxon>
        <taxon>Ascomycota</taxon>
        <taxon>Pezizomycotina</taxon>
        <taxon>Sordariomycetes</taxon>
        <taxon>Hypocreomycetidae</taxon>
        <taxon>Hypocreales</taxon>
        <taxon>Sarocladiaceae</taxon>
        <taxon>Sarocladium</taxon>
    </lineage>
</organism>
<evidence type="ECO:0000259" key="1">
    <source>
        <dbReference type="Pfam" id="PF01965"/>
    </source>
</evidence>
<dbReference type="InterPro" id="IPR029062">
    <property type="entry name" value="Class_I_gatase-like"/>
</dbReference>
<dbReference type="EMBL" id="JAPDFR010000001">
    <property type="protein sequence ID" value="KAK0391140.1"/>
    <property type="molecule type" value="Genomic_DNA"/>
</dbReference>
<dbReference type="PANTHER" id="PTHR43130:SF7">
    <property type="entry name" value="DJ-1_PFPI DOMAIN-CONTAINING PROTEIN"/>
    <property type="match status" value="1"/>
</dbReference>
<gene>
    <name evidence="2" type="ORF">NLU13_0642</name>
</gene>
<keyword evidence="3" id="KW-1185">Reference proteome</keyword>
<dbReference type="Pfam" id="PF01965">
    <property type="entry name" value="DJ-1_PfpI"/>
    <property type="match status" value="1"/>
</dbReference>
<dbReference type="AlphaFoldDB" id="A0AA39GPF5"/>
<dbReference type="PANTHER" id="PTHR43130">
    <property type="entry name" value="ARAC-FAMILY TRANSCRIPTIONAL REGULATOR"/>
    <property type="match status" value="1"/>
</dbReference>
<accession>A0AA39GPF5</accession>
<name>A0AA39GPF5_SARSR</name>